<comment type="caution">
    <text evidence="2">The sequence shown here is derived from an EMBL/GenBank/DDBJ whole genome shotgun (WGS) entry which is preliminary data.</text>
</comment>
<dbReference type="EMBL" id="NQVN01000029">
    <property type="protein sequence ID" value="PIO96633.1"/>
    <property type="molecule type" value="Genomic_DNA"/>
</dbReference>
<accession>A0A2G9WPM9</accession>
<evidence type="ECO:0000313" key="2">
    <source>
        <dbReference type="EMBL" id="PIO96633.1"/>
    </source>
</evidence>
<organism evidence="2 3">
    <name type="scientific">Pleomorphomonas carboxyditropha</name>
    <dbReference type="NCBI Taxonomy" id="2023338"/>
    <lineage>
        <taxon>Bacteria</taxon>
        <taxon>Pseudomonadati</taxon>
        <taxon>Pseudomonadota</taxon>
        <taxon>Alphaproteobacteria</taxon>
        <taxon>Hyphomicrobiales</taxon>
        <taxon>Pleomorphomonadaceae</taxon>
        <taxon>Pleomorphomonas</taxon>
    </lineage>
</organism>
<dbReference type="InterPro" id="IPR009956">
    <property type="entry name" value="Post-segregation_anti-tox_CcdA"/>
</dbReference>
<gene>
    <name evidence="2" type="ORF">CJ014_24470</name>
</gene>
<keyword evidence="3" id="KW-1185">Reference proteome</keyword>
<evidence type="ECO:0000313" key="3">
    <source>
        <dbReference type="Proteomes" id="UP000231070"/>
    </source>
</evidence>
<dbReference type="AlphaFoldDB" id="A0A2G9WPM9"/>
<dbReference type="Pfam" id="PF07362">
    <property type="entry name" value="CcdA"/>
    <property type="match status" value="1"/>
</dbReference>
<dbReference type="Proteomes" id="UP000231070">
    <property type="component" value="Unassembled WGS sequence"/>
</dbReference>
<reference evidence="2 3" key="1">
    <citation type="submission" date="2017-08" db="EMBL/GenBank/DDBJ databases">
        <title>Pleomorphomonas carboxidotrophicus sp. nov., a new mesophilic hydrogenogenic carboxidotroph.</title>
        <authorList>
            <person name="Esquivel-Elizondo S."/>
            <person name="Krajmalnik-Brown R."/>
            <person name="Maldonado J."/>
        </authorList>
    </citation>
    <scope>NUCLEOTIDE SEQUENCE [LARGE SCALE GENOMIC DNA]</scope>
    <source>
        <strain evidence="2 3">SVCO-16</strain>
    </source>
</reference>
<name>A0A2G9WPM9_9HYPH</name>
<dbReference type="OrthoDB" id="7191115at2"/>
<protein>
    <submittedName>
        <fullName evidence="2">Post-segregation antitoxin CcdA</fullName>
    </submittedName>
</protein>
<keyword evidence="1" id="KW-1277">Toxin-antitoxin system</keyword>
<proteinExistence type="predicted"/>
<sequence length="82" mass="9089">MRAVMSTSQSTRKATNLSLDADLVRQARALGVNISQAAEAGVRRAVAEARAEQWRRDNAAALASSNRWVEENGLPLERHRQF</sequence>
<evidence type="ECO:0000256" key="1">
    <source>
        <dbReference type="ARBA" id="ARBA00022649"/>
    </source>
</evidence>